<evidence type="ECO:0000313" key="3">
    <source>
        <dbReference type="EMBL" id="MYM67637.1"/>
    </source>
</evidence>
<dbReference type="InterPro" id="IPR045584">
    <property type="entry name" value="Pilin-like"/>
</dbReference>
<keyword evidence="2" id="KW-0812">Transmembrane</keyword>
<feature type="region of interest" description="Disordered" evidence="1">
    <location>
        <begin position="151"/>
        <end position="175"/>
    </location>
</feature>
<comment type="caution">
    <text evidence="3">The sequence shown here is derived from an EMBL/GenBank/DDBJ whole genome shotgun (WGS) entry which is preliminary data.</text>
</comment>
<protein>
    <recommendedName>
        <fullName evidence="5">Type II secretion system protein</fullName>
    </recommendedName>
</protein>
<keyword evidence="4" id="KW-1185">Reference proteome</keyword>
<dbReference type="EMBL" id="WWCK01000003">
    <property type="protein sequence ID" value="MYM67637.1"/>
    <property type="molecule type" value="Genomic_DNA"/>
</dbReference>
<feature type="transmembrane region" description="Helical" evidence="2">
    <location>
        <begin position="20"/>
        <end position="40"/>
    </location>
</feature>
<evidence type="ECO:0008006" key="5">
    <source>
        <dbReference type="Google" id="ProtNLM"/>
    </source>
</evidence>
<sequence length="175" mass="19404">MASLITFVSAKQRGASLLEFAVSVAVIGVLMGLLLQRIWYYQGEAEQKAVQMTVANVRTALEIKVAEAKLPGRSIDLTILAEENPFNLLKDKPVNYAGELFSPTDSDIGAGNWCFDRTNKSVIYLLNNRNSFEDAQSKRLKFKVKLFRLPHSPAKPSGTPELESVAFEQVKDEPS</sequence>
<organism evidence="3 4">
    <name type="scientific">Duganella rivi</name>
    <dbReference type="NCBI Taxonomy" id="2666083"/>
    <lineage>
        <taxon>Bacteria</taxon>
        <taxon>Pseudomonadati</taxon>
        <taxon>Pseudomonadota</taxon>
        <taxon>Betaproteobacteria</taxon>
        <taxon>Burkholderiales</taxon>
        <taxon>Oxalobacteraceae</taxon>
        <taxon>Telluria group</taxon>
        <taxon>Duganella</taxon>
    </lineage>
</organism>
<reference evidence="3 4" key="1">
    <citation type="submission" date="2019-12" db="EMBL/GenBank/DDBJ databases">
        <title>Novel species isolated from a subtropical stream in China.</title>
        <authorList>
            <person name="Lu H."/>
        </authorList>
    </citation>
    <scope>NUCLEOTIDE SEQUENCE [LARGE SCALE GENOMIC DNA]</scope>
    <source>
        <strain evidence="3 4">FT55W</strain>
    </source>
</reference>
<dbReference type="Proteomes" id="UP000450012">
    <property type="component" value="Unassembled WGS sequence"/>
</dbReference>
<proteinExistence type="predicted"/>
<keyword evidence="2" id="KW-1133">Transmembrane helix</keyword>
<keyword evidence="2" id="KW-0472">Membrane</keyword>
<evidence type="ECO:0000313" key="4">
    <source>
        <dbReference type="Proteomes" id="UP000450012"/>
    </source>
</evidence>
<dbReference type="AlphaFoldDB" id="A0A7X4GS54"/>
<gene>
    <name evidence="3" type="ORF">GTP45_12440</name>
</gene>
<accession>A0A7X4GS54</accession>
<dbReference type="SUPFAM" id="SSF54523">
    <property type="entry name" value="Pili subunits"/>
    <property type="match status" value="1"/>
</dbReference>
<evidence type="ECO:0000256" key="1">
    <source>
        <dbReference type="SAM" id="MobiDB-lite"/>
    </source>
</evidence>
<name>A0A7X4GS54_9BURK</name>
<dbReference type="RefSeq" id="WP_161014152.1">
    <property type="nucleotide sequence ID" value="NZ_WWCK01000003.1"/>
</dbReference>
<evidence type="ECO:0000256" key="2">
    <source>
        <dbReference type="SAM" id="Phobius"/>
    </source>
</evidence>